<reference evidence="8" key="2">
    <citation type="submission" date="2019-06" db="EMBL/GenBank/DDBJ databases">
        <title>Genomics analysis of Aphanomyces spp. identifies a new class of oomycete effector associated with host adaptation.</title>
        <authorList>
            <person name="Gaulin E."/>
        </authorList>
    </citation>
    <scope>NUCLEOTIDE SEQUENCE</scope>
    <source>
        <strain evidence="8">CBS 578.67</strain>
    </source>
</reference>
<keyword evidence="2" id="KW-0812">Transmembrane</keyword>
<dbReference type="GO" id="GO:0007168">
    <property type="term" value="P:receptor guanylyl cyclase signaling pathway"/>
    <property type="evidence" value="ECO:0007669"/>
    <property type="project" value="TreeGrafter"/>
</dbReference>
<gene>
    <name evidence="9" type="primary">Aste57867_22288</name>
    <name evidence="8" type="ORF">As57867_022218</name>
    <name evidence="9" type="ORF">ASTE57867_22288</name>
</gene>
<sequence length="111" mass="12516">MGQFEVRRQNRCIAHALYERDTLRTRLRDILDDMLPRHVVTALQDGVKPLADAFEPVTIFFSDIVSFTEICAAIPAPRVLVLDALVRKHELFKVETIEVVVGCSHGARVST</sequence>
<evidence type="ECO:0000256" key="6">
    <source>
        <dbReference type="ARBA" id="ARBA00023239"/>
    </source>
</evidence>
<evidence type="ECO:0000256" key="5">
    <source>
        <dbReference type="ARBA" id="ARBA00023136"/>
    </source>
</evidence>
<keyword evidence="3" id="KW-0547">Nucleotide-binding</keyword>
<evidence type="ECO:0000313" key="9">
    <source>
        <dbReference type="EMBL" id="VFT98954.1"/>
    </source>
</evidence>
<evidence type="ECO:0000256" key="4">
    <source>
        <dbReference type="ARBA" id="ARBA00022989"/>
    </source>
</evidence>
<dbReference type="GO" id="GO:0001653">
    <property type="term" value="F:peptide receptor activity"/>
    <property type="evidence" value="ECO:0007669"/>
    <property type="project" value="TreeGrafter"/>
</dbReference>
<feature type="domain" description="Guanylate cyclase" evidence="7">
    <location>
        <begin position="52"/>
        <end position="97"/>
    </location>
</feature>
<evidence type="ECO:0000313" key="8">
    <source>
        <dbReference type="EMBL" id="KAF0685883.1"/>
    </source>
</evidence>
<dbReference type="Pfam" id="PF00211">
    <property type="entry name" value="Guanylate_cyc"/>
    <property type="match status" value="1"/>
</dbReference>
<dbReference type="GO" id="GO:0000166">
    <property type="term" value="F:nucleotide binding"/>
    <property type="evidence" value="ECO:0007669"/>
    <property type="project" value="UniProtKB-KW"/>
</dbReference>
<protein>
    <submittedName>
        <fullName evidence="9">Aste57867_22288 protein</fullName>
    </submittedName>
</protein>
<dbReference type="PANTHER" id="PTHR11920">
    <property type="entry name" value="GUANYLYL CYCLASE"/>
    <property type="match status" value="1"/>
</dbReference>
<dbReference type="OrthoDB" id="10258068at2759"/>
<evidence type="ECO:0000313" key="10">
    <source>
        <dbReference type="Proteomes" id="UP000332933"/>
    </source>
</evidence>
<reference evidence="9 10" key="1">
    <citation type="submission" date="2019-03" db="EMBL/GenBank/DDBJ databases">
        <authorList>
            <person name="Gaulin E."/>
            <person name="Dumas B."/>
        </authorList>
    </citation>
    <scope>NUCLEOTIDE SEQUENCE [LARGE SCALE GENOMIC DNA]</scope>
    <source>
        <strain evidence="9">CBS 568.67</strain>
    </source>
</reference>
<comment type="subcellular location">
    <subcellularLocation>
        <location evidence="1">Membrane</location>
    </subcellularLocation>
</comment>
<evidence type="ECO:0000256" key="1">
    <source>
        <dbReference type="ARBA" id="ARBA00004370"/>
    </source>
</evidence>
<dbReference type="Gene3D" id="3.30.70.1230">
    <property type="entry name" value="Nucleotide cyclase"/>
    <property type="match status" value="1"/>
</dbReference>
<dbReference type="Proteomes" id="UP000332933">
    <property type="component" value="Unassembled WGS sequence"/>
</dbReference>
<evidence type="ECO:0000256" key="2">
    <source>
        <dbReference type="ARBA" id="ARBA00022692"/>
    </source>
</evidence>
<keyword evidence="6" id="KW-0456">Lyase</keyword>
<keyword evidence="4" id="KW-1133">Transmembrane helix</keyword>
<dbReference type="GO" id="GO:0035556">
    <property type="term" value="P:intracellular signal transduction"/>
    <property type="evidence" value="ECO:0007669"/>
    <property type="project" value="InterPro"/>
</dbReference>
<name>A0A485LJQ8_9STRA</name>
<keyword evidence="5" id="KW-0472">Membrane</keyword>
<dbReference type="InterPro" id="IPR029787">
    <property type="entry name" value="Nucleotide_cyclase"/>
</dbReference>
<keyword evidence="10" id="KW-1185">Reference proteome</keyword>
<dbReference type="GO" id="GO:0004383">
    <property type="term" value="F:guanylate cyclase activity"/>
    <property type="evidence" value="ECO:0007669"/>
    <property type="project" value="TreeGrafter"/>
</dbReference>
<dbReference type="AlphaFoldDB" id="A0A485LJQ8"/>
<evidence type="ECO:0000256" key="3">
    <source>
        <dbReference type="ARBA" id="ARBA00022741"/>
    </source>
</evidence>
<dbReference type="GO" id="GO:0005886">
    <property type="term" value="C:plasma membrane"/>
    <property type="evidence" value="ECO:0007669"/>
    <property type="project" value="TreeGrafter"/>
</dbReference>
<dbReference type="EMBL" id="VJMH01007032">
    <property type="protein sequence ID" value="KAF0685883.1"/>
    <property type="molecule type" value="Genomic_DNA"/>
</dbReference>
<proteinExistence type="predicted"/>
<dbReference type="InterPro" id="IPR050401">
    <property type="entry name" value="Cyclic_nucleotide_synthase"/>
</dbReference>
<accession>A0A485LJQ8</accession>
<dbReference type="GO" id="GO:0004016">
    <property type="term" value="F:adenylate cyclase activity"/>
    <property type="evidence" value="ECO:0007669"/>
    <property type="project" value="TreeGrafter"/>
</dbReference>
<dbReference type="InterPro" id="IPR001054">
    <property type="entry name" value="A/G_cyclase"/>
</dbReference>
<dbReference type="SUPFAM" id="SSF55073">
    <property type="entry name" value="Nucleotide cyclase"/>
    <property type="match status" value="1"/>
</dbReference>
<dbReference type="EMBL" id="CAADRA010007058">
    <property type="protein sequence ID" value="VFT98954.1"/>
    <property type="molecule type" value="Genomic_DNA"/>
</dbReference>
<dbReference type="PANTHER" id="PTHR11920:SF335">
    <property type="entry name" value="GUANYLATE CYCLASE"/>
    <property type="match status" value="1"/>
</dbReference>
<organism evidence="9 10">
    <name type="scientific">Aphanomyces stellatus</name>
    <dbReference type="NCBI Taxonomy" id="120398"/>
    <lineage>
        <taxon>Eukaryota</taxon>
        <taxon>Sar</taxon>
        <taxon>Stramenopiles</taxon>
        <taxon>Oomycota</taxon>
        <taxon>Saprolegniomycetes</taxon>
        <taxon>Saprolegniales</taxon>
        <taxon>Verrucalvaceae</taxon>
        <taxon>Aphanomyces</taxon>
    </lineage>
</organism>
<evidence type="ECO:0000259" key="7">
    <source>
        <dbReference type="Pfam" id="PF00211"/>
    </source>
</evidence>